<dbReference type="RefSeq" id="WP_039664446.1">
    <property type="nucleotide sequence ID" value="NZ_CP007772.1"/>
</dbReference>
<dbReference type="PANTHER" id="PTHR35809">
    <property type="entry name" value="ARCHAETIDYLSERINE DECARBOXYLASE PROENZYME-RELATED"/>
    <property type="match status" value="1"/>
</dbReference>
<evidence type="ECO:0000313" key="12">
    <source>
        <dbReference type="EMBL" id="AJC91273.1"/>
    </source>
</evidence>
<accession>A0A0A8HAV6</accession>
<evidence type="ECO:0000256" key="2">
    <source>
        <dbReference type="ARBA" id="ARBA00022516"/>
    </source>
</evidence>
<evidence type="ECO:0000256" key="10">
    <source>
        <dbReference type="ARBA" id="ARBA00023317"/>
    </source>
</evidence>
<dbReference type="Proteomes" id="UP000031135">
    <property type="component" value="Chromosome"/>
</dbReference>
<dbReference type="GO" id="GO:0008654">
    <property type="term" value="P:phospholipid biosynthetic process"/>
    <property type="evidence" value="ECO:0007669"/>
    <property type="project" value="UniProtKB-KW"/>
</dbReference>
<organism evidence="12 13">
    <name type="scientific">Campylobacter subantarcticus LMG 24374</name>
    <dbReference type="NCBI Taxonomy" id="1388751"/>
    <lineage>
        <taxon>Bacteria</taxon>
        <taxon>Pseudomonadati</taxon>
        <taxon>Campylobacterota</taxon>
        <taxon>Epsilonproteobacteria</taxon>
        <taxon>Campylobacterales</taxon>
        <taxon>Campylobacteraceae</taxon>
        <taxon>Campylobacter</taxon>
    </lineage>
</organism>
<keyword evidence="3" id="KW-0210">Decarboxylase</keyword>
<dbReference type="AlphaFoldDB" id="A0A0A8HAV6"/>
<evidence type="ECO:0000256" key="6">
    <source>
        <dbReference type="ARBA" id="ARBA00023145"/>
    </source>
</evidence>
<feature type="transmembrane region" description="Helical" evidence="11">
    <location>
        <begin position="12"/>
        <end position="45"/>
    </location>
</feature>
<dbReference type="KEGG" id="csm:CSUB8521_1449"/>
<evidence type="ECO:0000256" key="5">
    <source>
        <dbReference type="ARBA" id="ARBA00023136"/>
    </source>
</evidence>
<keyword evidence="10" id="KW-0670">Pyruvate</keyword>
<evidence type="ECO:0000256" key="7">
    <source>
        <dbReference type="ARBA" id="ARBA00023209"/>
    </source>
</evidence>
<keyword evidence="11" id="KW-0812">Transmembrane</keyword>
<dbReference type="GO" id="GO:0004609">
    <property type="term" value="F:phosphatidylserine decarboxylase activity"/>
    <property type="evidence" value="ECO:0007669"/>
    <property type="project" value="InterPro"/>
</dbReference>
<protein>
    <submittedName>
        <fullName evidence="12">Phosphatidylserine decarboxylase-related protein</fullName>
    </submittedName>
</protein>
<keyword evidence="4" id="KW-0443">Lipid metabolism</keyword>
<keyword evidence="5 11" id="KW-0472">Membrane</keyword>
<gene>
    <name evidence="12" type="ORF">CSUB8521_1449</name>
</gene>
<keyword evidence="7" id="KW-0594">Phospholipid biosynthesis</keyword>
<evidence type="ECO:0000256" key="9">
    <source>
        <dbReference type="ARBA" id="ARBA00023264"/>
    </source>
</evidence>
<evidence type="ECO:0000256" key="4">
    <source>
        <dbReference type="ARBA" id="ARBA00023098"/>
    </source>
</evidence>
<keyword evidence="11" id="KW-1133">Transmembrane helix</keyword>
<keyword evidence="8" id="KW-0456">Lyase</keyword>
<dbReference type="OrthoDB" id="5362699at2"/>
<proteinExistence type="predicted"/>
<dbReference type="EMBL" id="CP007772">
    <property type="protein sequence ID" value="AJC91273.1"/>
    <property type="molecule type" value="Genomic_DNA"/>
</dbReference>
<keyword evidence="9" id="KW-1208">Phospholipid metabolism</keyword>
<evidence type="ECO:0000256" key="1">
    <source>
        <dbReference type="ARBA" id="ARBA00022475"/>
    </source>
</evidence>
<keyword evidence="2" id="KW-0444">Lipid biosynthesis</keyword>
<evidence type="ECO:0000256" key="11">
    <source>
        <dbReference type="SAM" id="Phobius"/>
    </source>
</evidence>
<dbReference type="InterPro" id="IPR033175">
    <property type="entry name" value="PSD-A"/>
</dbReference>
<dbReference type="PANTHER" id="PTHR35809:SF1">
    <property type="entry name" value="ARCHAETIDYLSERINE DECARBOXYLASE PROENZYME-RELATED"/>
    <property type="match status" value="1"/>
</dbReference>
<evidence type="ECO:0000256" key="8">
    <source>
        <dbReference type="ARBA" id="ARBA00023239"/>
    </source>
</evidence>
<sequence>MKTNFIAKAGWNLLIVLAIVFAIAQFIWGFSWLLWCIFILFACLFRTSKIDYIADPNTIIAPIEGKIKCIKASSYKELGECIEVQIINNIIHQGNIITPLDMDIEETRIRHGLFLCPFMKNTNLMGERMLFLARSKSKQWALRIIFGTLNKKVHIDDFGHHLNHGQNIGFMFDGSVSLLLPKDTRICVNENDKVRIGALIGYLNP</sequence>
<name>A0A0A8HAV6_9BACT</name>
<reference evidence="12 13" key="1">
    <citation type="journal article" date="2014" name="Genome Biol. Evol.">
        <title>Comparative Genomics of the Campylobacter lari Group.</title>
        <authorList>
            <person name="Miller W.G."/>
            <person name="Yee E."/>
            <person name="Chapman M.H."/>
            <person name="Smith T.P."/>
            <person name="Bono J.L."/>
            <person name="Huynh S."/>
            <person name="Parker C.T."/>
            <person name="Vandamme P."/>
            <person name="Luong K."/>
            <person name="Korlach J."/>
        </authorList>
    </citation>
    <scope>NUCLEOTIDE SEQUENCE [LARGE SCALE GENOMIC DNA]</scope>
    <source>
        <strain evidence="12 13">LMG 24374</strain>
    </source>
</reference>
<keyword evidence="1" id="KW-1003">Cell membrane</keyword>
<evidence type="ECO:0000256" key="3">
    <source>
        <dbReference type="ARBA" id="ARBA00022793"/>
    </source>
</evidence>
<evidence type="ECO:0000313" key="13">
    <source>
        <dbReference type="Proteomes" id="UP000031135"/>
    </source>
</evidence>
<dbReference type="InterPro" id="IPR003817">
    <property type="entry name" value="PS_Dcarbxylase"/>
</dbReference>
<dbReference type="HOGENOM" id="CLU_109842_0_0_7"/>
<dbReference type="Pfam" id="PF02666">
    <property type="entry name" value="PS_Dcarbxylase"/>
    <property type="match status" value="1"/>
</dbReference>
<keyword evidence="6" id="KW-0865">Zymogen</keyword>